<comment type="similarity">
    <text evidence="3">Belongs to the lysine N(6)-hydroxylase/L-ornithine N(5)-oxygenase family.</text>
</comment>
<evidence type="ECO:0000256" key="4">
    <source>
        <dbReference type="ARBA" id="ARBA00013076"/>
    </source>
</evidence>
<evidence type="ECO:0000256" key="5">
    <source>
        <dbReference type="ARBA" id="ARBA00016406"/>
    </source>
</evidence>
<dbReference type="EC" id="1.14.13.59" evidence="4"/>
<dbReference type="Gene3D" id="3.50.50.60">
    <property type="entry name" value="FAD/NAD(P)-binding domain"/>
    <property type="match status" value="1"/>
</dbReference>
<dbReference type="Pfam" id="PF13434">
    <property type="entry name" value="Lys_Orn_oxgnase"/>
    <property type="match status" value="1"/>
</dbReference>
<keyword evidence="6" id="KW-0285">Flavoprotein</keyword>
<keyword evidence="9" id="KW-0560">Oxidoreductase</keyword>
<comment type="caution">
    <text evidence="17">The sequence shown here is derived from an EMBL/GenBank/DDBJ whole genome shotgun (WGS) entry which is preliminary data.</text>
</comment>
<evidence type="ECO:0000256" key="12">
    <source>
        <dbReference type="ARBA" id="ARBA00031158"/>
    </source>
</evidence>
<dbReference type="PRINTS" id="PR00411">
    <property type="entry name" value="PNDRDTASEI"/>
</dbReference>
<evidence type="ECO:0000256" key="9">
    <source>
        <dbReference type="ARBA" id="ARBA00023002"/>
    </source>
</evidence>
<evidence type="ECO:0000256" key="8">
    <source>
        <dbReference type="ARBA" id="ARBA00022857"/>
    </source>
</evidence>
<evidence type="ECO:0000256" key="16">
    <source>
        <dbReference type="SAM" id="MobiDB-lite"/>
    </source>
</evidence>
<evidence type="ECO:0000256" key="11">
    <source>
        <dbReference type="ARBA" id="ARBA00029939"/>
    </source>
</evidence>
<evidence type="ECO:0000256" key="15">
    <source>
        <dbReference type="ARBA" id="ARBA00048407"/>
    </source>
</evidence>
<evidence type="ECO:0000256" key="7">
    <source>
        <dbReference type="ARBA" id="ARBA00022827"/>
    </source>
</evidence>
<reference evidence="17 18" key="1">
    <citation type="submission" date="2023-12" db="EMBL/GenBank/DDBJ databases">
        <title>Streptomyces sp. V4-01.</title>
        <authorList>
            <person name="Somphong A."/>
            <person name="Phongsopitanun W."/>
        </authorList>
    </citation>
    <scope>NUCLEOTIDE SEQUENCE [LARGE SCALE GENOMIC DNA]</scope>
    <source>
        <strain evidence="17 18">V4-01</strain>
    </source>
</reference>
<evidence type="ECO:0000313" key="18">
    <source>
        <dbReference type="Proteomes" id="UP001344658"/>
    </source>
</evidence>
<feature type="region of interest" description="Disordered" evidence="16">
    <location>
        <begin position="1"/>
        <end position="22"/>
    </location>
</feature>
<comment type="cofactor">
    <cofactor evidence="1">
        <name>FAD</name>
        <dbReference type="ChEBI" id="CHEBI:57692"/>
    </cofactor>
</comment>
<keyword evidence="10 17" id="KW-0503">Monooxygenase</keyword>
<dbReference type="PANTHER" id="PTHR42802">
    <property type="entry name" value="MONOOXYGENASE"/>
    <property type="match status" value="1"/>
</dbReference>
<dbReference type="PANTHER" id="PTHR42802:SF1">
    <property type="entry name" value="L-ORNITHINE N(5)-MONOOXYGENASE"/>
    <property type="match status" value="1"/>
</dbReference>
<gene>
    <name evidence="17" type="ORF">V2S66_26750</name>
</gene>
<sequence>MATETAHTRPAPDGPAPDGLPTRDVIGIGFGPSNMALAIALAEDGGRPGATDVDALFLERRPRFGWHPGMLLAGATMQVSFLKDLVTMRNPVSPFGFLSYLHAKGRLADFINLKNFFPTRTEFHDYLEWSADQLPDMVEYGTTVTALRPLTEDGRVTAFAVESRSAADQRTRVRTARNIVVASGLVPRLPQGIECDKRVWHSAELLERLEELDERESLRFAVVGAGQSAAEVTAHLHTRFPQAEIHAVVPRYGYSPADDSPFANRVFDPAAVDEFYSARQEAKDSIFAYHGNTNYAVVDVELITELYRRTYQESVAGRRRMFVHNLCRVSGLTSTPDGRPALHITHLADLSVRRLDVDAVVFATGYDQMDPTDLLGPAAELCLRDADGRLQVGRDYRVRTAEHVTAGIYLQGGTEHTHGISSSLLSNLAVRAGDITASLTAARP</sequence>
<keyword evidence="18" id="KW-1185">Reference proteome</keyword>
<keyword evidence="7" id="KW-0274">FAD</keyword>
<evidence type="ECO:0000256" key="13">
    <source>
        <dbReference type="ARBA" id="ARBA00032493"/>
    </source>
</evidence>
<evidence type="ECO:0000256" key="2">
    <source>
        <dbReference type="ARBA" id="ARBA00004924"/>
    </source>
</evidence>
<dbReference type="InterPro" id="IPR036188">
    <property type="entry name" value="FAD/NAD-bd_sf"/>
</dbReference>
<keyword evidence="8" id="KW-0521">NADP</keyword>
<proteinExistence type="inferred from homology"/>
<dbReference type="InterPro" id="IPR025700">
    <property type="entry name" value="Lys/Orn_oxygenase"/>
</dbReference>
<evidence type="ECO:0000256" key="3">
    <source>
        <dbReference type="ARBA" id="ARBA00007588"/>
    </source>
</evidence>
<evidence type="ECO:0000256" key="10">
    <source>
        <dbReference type="ARBA" id="ARBA00023033"/>
    </source>
</evidence>
<comment type="pathway">
    <text evidence="2">Siderophore biosynthesis.</text>
</comment>
<dbReference type="EMBL" id="JAZEWV010000031">
    <property type="protein sequence ID" value="MEE4545553.1"/>
    <property type="molecule type" value="Genomic_DNA"/>
</dbReference>
<dbReference type="SUPFAM" id="SSF51905">
    <property type="entry name" value="FAD/NAD(P)-binding domain"/>
    <property type="match status" value="1"/>
</dbReference>
<evidence type="ECO:0000256" key="14">
    <source>
        <dbReference type="ARBA" id="ARBA00032738"/>
    </source>
</evidence>
<dbReference type="GO" id="GO:0004497">
    <property type="term" value="F:monooxygenase activity"/>
    <property type="evidence" value="ECO:0007669"/>
    <property type="project" value="UniProtKB-KW"/>
</dbReference>
<organism evidence="17 18">
    <name type="scientific">Actinacidiphila polyblastidii</name>
    <dbReference type="NCBI Taxonomy" id="3110430"/>
    <lineage>
        <taxon>Bacteria</taxon>
        <taxon>Bacillati</taxon>
        <taxon>Actinomycetota</taxon>
        <taxon>Actinomycetes</taxon>
        <taxon>Kitasatosporales</taxon>
        <taxon>Streptomycetaceae</taxon>
        <taxon>Actinacidiphila</taxon>
    </lineage>
</organism>
<comment type="catalytic activity">
    <reaction evidence="15">
        <text>L-lysine + NADPH + O2 = N(6)-hydroxy-L-lysine + NADP(+) + H2O</text>
        <dbReference type="Rhea" id="RHEA:23228"/>
        <dbReference type="ChEBI" id="CHEBI:15377"/>
        <dbReference type="ChEBI" id="CHEBI:15379"/>
        <dbReference type="ChEBI" id="CHEBI:32551"/>
        <dbReference type="ChEBI" id="CHEBI:57783"/>
        <dbReference type="ChEBI" id="CHEBI:57820"/>
        <dbReference type="ChEBI" id="CHEBI:58349"/>
        <dbReference type="EC" id="1.14.13.59"/>
    </reaction>
</comment>
<name>A0ABU7PI98_9ACTN</name>
<dbReference type="RefSeq" id="WP_330799241.1">
    <property type="nucleotide sequence ID" value="NZ_JAZEWV010000031.1"/>
</dbReference>
<evidence type="ECO:0000256" key="6">
    <source>
        <dbReference type="ARBA" id="ARBA00022630"/>
    </source>
</evidence>
<evidence type="ECO:0000256" key="1">
    <source>
        <dbReference type="ARBA" id="ARBA00001974"/>
    </source>
</evidence>
<protein>
    <recommendedName>
        <fullName evidence="5">L-lysine N6-monooxygenase MbtG</fullName>
        <ecNumber evidence="4">1.14.13.59</ecNumber>
    </recommendedName>
    <alternativeName>
        <fullName evidence="14">Lysine 6-N-hydroxylase</fullName>
    </alternativeName>
    <alternativeName>
        <fullName evidence="13">Lysine N6-hydroxylase</fullName>
    </alternativeName>
    <alternativeName>
        <fullName evidence="11">Lysine-N-oxygenase</fullName>
    </alternativeName>
    <alternativeName>
        <fullName evidence="12">Mycobactin synthase protein G</fullName>
    </alternativeName>
</protein>
<dbReference type="Proteomes" id="UP001344658">
    <property type="component" value="Unassembled WGS sequence"/>
</dbReference>
<accession>A0ABU7PI98</accession>
<evidence type="ECO:0000313" key="17">
    <source>
        <dbReference type="EMBL" id="MEE4545553.1"/>
    </source>
</evidence>
<dbReference type="PRINTS" id="PR00368">
    <property type="entry name" value="FADPNR"/>
</dbReference>